<dbReference type="Gene3D" id="3.40.50.300">
    <property type="entry name" value="P-loop containing nucleotide triphosphate hydrolases"/>
    <property type="match status" value="2"/>
</dbReference>
<organism evidence="2">
    <name type="scientific">Nonomuraea gerenzanensis</name>
    <dbReference type="NCBI Taxonomy" id="93944"/>
    <lineage>
        <taxon>Bacteria</taxon>
        <taxon>Bacillati</taxon>
        <taxon>Actinomycetota</taxon>
        <taxon>Actinomycetes</taxon>
        <taxon>Streptosporangiales</taxon>
        <taxon>Streptosporangiaceae</taxon>
        <taxon>Nonomuraea</taxon>
    </lineage>
</organism>
<name>A0A1M4DXB2_9ACTN</name>
<evidence type="ECO:0000313" key="2">
    <source>
        <dbReference type="EMBL" id="SBO91215.1"/>
    </source>
</evidence>
<dbReference type="AlphaFoldDB" id="A0A1M4DXB2"/>
<feature type="region of interest" description="Disordered" evidence="1">
    <location>
        <begin position="163"/>
        <end position="194"/>
    </location>
</feature>
<dbReference type="EMBL" id="LT559118">
    <property type="protein sequence ID" value="SBO91215.1"/>
    <property type="molecule type" value="Genomic_DNA"/>
</dbReference>
<protein>
    <recommendedName>
        <fullName evidence="3">Adenylylsulfate kinase</fullName>
    </recommendedName>
</protein>
<gene>
    <name evidence="2" type="ORF">BN4615_P729</name>
</gene>
<feature type="compositionally biased region" description="Pro residues" evidence="1">
    <location>
        <begin position="168"/>
        <end position="182"/>
    </location>
</feature>
<dbReference type="Pfam" id="PF13238">
    <property type="entry name" value="AAA_18"/>
    <property type="match status" value="1"/>
</dbReference>
<evidence type="ECO:0008006" key="3">
    <source>
        <dbReference type="Google" id="ProtNLM"/>
    </source>
</evidence>
<dbReference type="InterPro" id="IPR027417">
    <property type="entry name" value="P-loop_NTPase"/>
</dbReference>
<reference evidence="2" key="1">
    <citation type="submission" date="2016-04" db="EMBL/GenBank/DDBJ databases">
        <authorList>
            <person name="Evans L.H."/>
            <person name="Alamgir A."/>
            <person name="Owens N."/>
            <person name="Weber N.D."/>
            <person name="Virtaneva K."/>
            <person name="Barbian K."/>
            <person name="Babar A."/>
            <person name="Rosenke K."/>
        </authorList>
    </citation>
    <scope>NUCLEOTIDE SEQUENCE</scope>
    <source>
        <strain evidence="2">Nono1</strain>
    </source>
</reference>
<proteinExistence type="predicted"/>
<evidence type="ECO:0000256" key="1">
    <source>
        <dbReference type="SAM" id="MobiDB-lite"/>
    </source>
</evidence>
<sequence length="397" mass="41462">MIPALWLCGPPGVGKTTVAWELYTRAVLAGIPAAYVDIDQLGICYPEPAADPGRHRMKARNLASVAAAFQAAGARRLIVSGVVDPVHGVPADQVPRAAVTVCRLRAGRDELRRRLLGRDGGAGQVEQALREADALDAADFADLCVDTGGLSVPEVVRLVEERTGAWPDPGPSDSPELDPPASPELDPSASPDAILSAPSETVAAEFRGDPVLWLCGATGVGKSTVGFSLYLRLLRAGLAAAYVDLDQLGFHGPAPGDHRVKARNLAALWSTYRAAGAQALVVTGPAQDSAAVEPYADALPGARLTLCRLHAGREELTRRIVRRGQGGAWAQPGDPLLGRPRAYLLQVADEAVAAAAALEQAALGDLRVPTDGRTAEQVTEAVLERVGWLGSPAGRPS</sequence>
<accession>A0A1M4DXB2</accession>
<dbReference type="SUPFAM" id="SSF52540">
    <property type="entry name" value="P-loop containing nucleoside triphosphate hydrolases"/>
    <property type="match status" value="2"/>
</dbReference>